<dbReference type="Proteomes" id="UP000566819">
    <property type="component" value="Unassembled WGS sequence"/>
</dbReference>
<reference evidence="2 3" key="1">
    <citation type="submission" date="2020-03" db="EMBL/GenBank/DDBJ databases">
        <title>Draft Genome Sequence of Cudoniella acicularis.</title>
        <authorList>
            <person name="Buettner E."/>
            <person name="Kellner H."/>
        </authorList>
    </citation>
    <scope>NUCLEOTIDE SEQUENCE [LARGE SCALE GENOMIC DNA]</scope>
    <source>
        <strain evidence="2 3">DSM 108380</strain>
    </source>
</reference>
<accession>A0A8H4W6D4</accession>
<feature type="domain" description="Heterokaryon incompatibility" evidence="1">
    <location>
        <begin position="272"/>
        <end position="415"/>
    </location>
</feature>
<evidence type="ECO:0000313" key="2">
    <source>
        <dbReference type="EMBL" id="KAF4633375.1"/>
    </source>
</evidence>
<comment type="caution">
    <text evidence="2">The sequence shown here is derived from an EMBL/GenBank/DDBJ whole genome shotgun (WGS) entry which is preliminary data.</text>
</comment>
<protein>
    <recommendedName>
        <fullName evidence="1">Heterokaryon incompatibility domain-containing protein</fullName>
    </recommendedName>
</protein>
<dbReference type="AlphaFoldDB" id="A0A8H4W6D4"/>
<dbReference type="PANTHER" id="PTHR33112">
    <property type="entry name" value="DOMAIN PROTEIN, PUTATIVE-RELATED"/>
    <property type="match status" value="1"/>
</dbReference>
<evidence type="ECO:0000313" key="3">
    <source>
        <dbReference type="Proteomes" id="UP000566819"/>
    </source>
</evidence>
<evidence type="ECO:0000259" key="1">
    <source>
        <dbReference type="Pfam" id="PF06985"/>
    </source>
</evidence>
<dbReference type="EMBL" id="JAAMPI010000266">
    <property type="protein sequence ID" value="KAF4633375.1"/>
    <property type="molecule type" value="Genomic_DNA"/>
</dbReference>
<sequence>MANFLAAQRAKNYGTVVLNDLKAAALPASLVKRSKQSEAADDKLCDICEKFDFVELFSDANDESHARIILGMYDDILAKHHCPFCRLVVSAVSKSLHTPIGAGYRTVDGESVYCLLRRYRGSEQEPWRRNLKVQLRSMAVKKNFTGARMLWEIGSENDIRTDNDFVKGLVQDCDAEIIIHTDSASENRAPPQLEEENNPRVRLGLDPNPLIGRTPEPTFDFQKLHLWHQACGECSQIDLLSHDPTSTLPVDGMFLIDTTAMNTVPAPEGAAYVALSYVWGALKNPVRATKANRHELMAEGGLTKTTLPRTIHQAVEVVRAIGFRYLWVDSLCIIQDDPESQMDQIRAMDLIYKGAALTIAAAGGNCADDPLMNPERENMVHTEDFGDLKLMARNRPFKAALVGSTWDSRAWCYQEKILSRRILLFTEAEVYYNCSHFSWRESMKSADVERKLAVSQEPNLAESEEEIADHVAKETPKQDPGHIWYPLRSILQEYTLRALTNENDVLFAVWGVLKSLSPTVVDMLGGSPIPHLLFMLLWQPDGPHQRRSITKVPYPSWSWIGWIGATRFPLLFEMRVSGKAIWATDFPTSRTSIITSWYFRDCKSDQTPTHLQDALNFEHHNVSRQYPLQMVGQEEVIAKTKDLTAQQLEELQKAEIVLLKRSDEYVYALKSGCLASGLEEDIQSSPNISVIPDHGLLQFFTESAFFTVSTSQTERVKPFYRWDVPVDHSTSTCHFKILDAKENWVGSVQMPVDWEGAGKKWEFIIVSADMKKATLEEEGQLHEMPMARKLKSRMRLPGEPTFLGVYFYDVLLIEWRLGVAYRLGLGSVYFADWNVAGPVSKLITLG</sequence>
<gene>
    <name evidence="2" type="ORF">G7Y89_g4747</name>
</gene>
<proteinExistence type="predicted"/>
<dbReference type="OrthoDB" id="5135333at2759"/>
<keyword evidence="3" id="KW-1185">Reference proteome</keyword>
<organism evidence="2 3">
    <name type="scientific">Cudoniella acicularis</name>
    <dbReference type="NCBI Taxonomy" id="354080"/>
    <lineage>
        <taxon>Eukaryota</taxon>
        <taxon>Fungi</taxon>
        <taxon>Dikarya</taxon>
        <taxon>Ascomycota</taxon>
        <taxon>Pezizomycotina</taxon>
        <taxon>Leotiomycetes</taxon>
        <taxon>Helotiales</taxon>
        <taxon>Tricladiaceae</taxon>
        <taxon>Cudoniella</taxon>
    </lineage>
</organism>
<name>A0A8H4W6D4_9HELO</name>
<dbReference type="InterPro" id="IPR010730">
    <property type="entry name" value="HET"/>
</dbReference>
<dbReference type="Pfam" id="PF06985">
    <property type="entry name" value="HET"/>
    <property type="match status" value="1"/>
</dbReference>
<dbReference type="PANTHER" id="PTHR33112:SF12">
    <property type="entry name" value="HETEROKARYON INCOMPATIBILITY DOMAIN-CONTAINING PROTEIN"/>
    <property type="match status" value="1"/>
</dbReference>